<keyword evidence="1" id="KW-0812">Transmembrane</keyword>
<organism evidence="2 3">
    <name type="scientific">Conidiobolus coronatus (strain ATCC 28846 / CBS 209.66 / NRRL 28638)</name>
    <name type="common">Delacroixia coronata</name>
    <dbReference type="NCBI Taxonomy" id="796925"/>
    <lineage>
        <taxon>Eukaryota</taxon>
        <taxon>Fungi</taxon>
        <taxon>Fungi incertae sedis</taxon>
        <taxon>Zoopagomycota</taxon>
        <taxon>Entomophthoromycotina</taxon>
        <taxon>Entomophthoromycetes</taxon>
        <taxon>Entomophthorales</taxon>
        <taxon>Ancylistaceae</taxon>
        <taxon>Conidiobolus</taxon>
    </lineage>
</organism>
<evidence type="ECO:0000313" key="3">
    <source>
        <dbReference type="Proteomes" id="UP000070444"/>
    </source>
</evidence>
<protein>
    <submittedName>
        <fullName evidence="2">Uncharacterized protein</fullName>
    </submittedName>
</protein>
<keyword evidence="1" id="KW-0472">Membrane</keyword>
<name>A0A137NPH1_CONC2</name>
<sequence>MEVTLTARNNQELTNLLVVPLTKAIGRSAGYSYISCSTMFAVTLKSFALGDCRMLKDTSVRSTAQVGGQQANYLGKVLSRKSLGKPYKFNNLSSLAYIGKHSRVANLRLTDLIQLNLNVIFGLFIYCGAYLSTSFN</sequence>
<proteinExistence type="predicted"/>
<feature type="transmembrane region" description="Helical" evidence="1">
    <location>
        <begin position="112"/>
        <end position="131"/>
    </location>
</feature>
<keyword evidence="3" id="KW-1185">Reference proteome</keyword>
<reference evidence="2 3" key="1">
    <citation type="journal article" date="2015" name="Genome Biol. Evol.">
        <title>Phylogenomic analyses indicate that early fungi evolved digesting cell walls of algal ancestors of land plants.</title>
        <authorList>
            <person name="Chang Y."/>
            <person name="Wang S."/>
            <person name="Sekimoto S."/>
            <person name="Aerts A.L."/>
            <person name="Choi C."/>
            <person name="Clum A."/>
            <person name="LaButti K.M."/>
            <person name="Lindquist E.A."/>
            <person name="Yee Ngan C."/>
            <person name="Ohm R.A."/>
            <person name="Salamov A.A."/>
            <person name="Grigoriev I.V."/>
            <person name="Spatafora J.W."/>
            <person name="Berbee M.L."/>
        </authorList>
    </citation>
    <scope>NUCLEOTIDE SEQUENCE [LARGE SCALE GENOMIC DNA]</scope>
    <source>
        <strain evidence="2 3">NRRL 28638</strain>
    </source>
</reference>
<dbReference type="Proteomes" id="UP000070444">
    <property type="component" value="Unassembled WGS sequence"/>
</dbReference>
<dbReference type="AlphaFoldDB" id="A0A137NPH1"/>
<dbReference type="Gene3D" id="3.50.50.100">
    <property type="match status" value="1"/>
</dbReference>
<keyword evidence="1" id="KW-1133">Transmembrane helix</keyword>
<evidence type="ECO:0000256" key="1">
    <source>
        <dbReference type="SAM" id="Phobius"/>
    </source>
</evidence>
<accession>A0A137NPH1</accession>
<gene>
    <name evidence="2" type="ORF">CONCODRAFT_14191</name>
</gene>
<dbReference type="EMBL" id="KQ965338">
    <property type="protein sequence ID" value="KXN64634.1"/>
    <property type="molecule type" value="Genomic_DNA"/>
</dbReference>
<evidence type="ECO:0000313" key="2">
    <source>
        <dbReference type="EMBL" id="KXN64634.1"/>
    </source>
</evidence>